<proteinExistence type="predicted"/>
<dbReference type="AlphaFoldDB" id="X1AY43"/>
<organism evidence="1">
    <name type="scientific">marine sediment metagenome</name>
    <dbReference type="NCBI Taxonomy" id="412755"/>
    <lineage>
        <taxon>unclassified sequences</taxon>
        <taxon>metagenomes</taxon>
        <taxon>ecological metagenomes</taxon>
    </lineage>
</organism>
<evidence type="ECO:0000313" key="1">
    <source>
        <dbReference type="EMBL" id="GAG88134.1"/>
    </source>
</evidence>
<dbReference type="EMBL" id="BART01011690">
    <property type="protein sequence ID" value="GAG88134.1"/>
    <property type="molecule type" value="Genomic_DNA"/>
</dbReference>
<accession>X1AY43</accession>
<gene>
    <name evidence="1" type="ORF">S01H4_24776</name>
</gene>
<name>X1AY43_9ZZZZ</name>
<reference evidence="1" key="1">
    <citation type="journal article" date="2014" name="Front. Microbiol.">
        <title>High frequency of phylogenetically diverse reductive dehalogenase-homologous genes in deep subseafloor sedimentary metagenomes.</title>
        <authorList>
            <person name="Kawai M."/>
            <person name="Futagami T."/>
            <person name="Toyoda A."/>
            <person name="Takaki Y."/>
            <person name="Nishi S."/>
            <person name="Hori S."/>
            <person name="Arai W."/>
            <person name="Tsubouchi T."/>
            <person name="Morono Y."/>
            <person name="Uchiyama I."/>
            <person name="Ito T."/>
            <person name="Fujiyama A."/>
            <person name="Inagaki F."/>
            <person name="Takami H."/>
        </authorList>
    </citation>
    <scope>NUCLEOTIDE SEQUENCE</scope>
    <source>
        <strain evidence="1">Expedition CK06-06</strain>
    </source>
</reference>
<sequence>MAPDAKVSSIKAFFIASPTVKQALPGPMADFNCTVLVLPHETIPSQF</sequence>
<comment type="caution">
    <text evidence="1">The sequence shown here is derived from an EMBL/GenBank/DDBJ whole genome shotgun (WGS) entry which is preliminary data.</text>
</comment>
<protein>
    <submittedName>
        <fullName evidence="1">Uncharacterized protein</fullName>
    </submittedName>
</protein>